<evidence type="ECO:0000313" key="4">
    <source>
        <dbReference type="Proteomes" id="UP000598360"/>
    </source>
</evidence>
<keyword evidence="4" id="KW-1185">Reference proteome</keyword>
<evidence type="ECO:0000256" key="1">
    <source>
        <dbReference type="SAM" id="MobiDB-lite"/>
    </source>
</evidence>
<keyword evidence="2" id="KW-1133">Transmembrane helix</keyword>
<sequence>MDGYWLPAPVAALVGVCALFLLVALLVRLRRPAAHPGADTGGRVDEAPGDAVARSAAAEPQDPAPGVPEPPQAEWLPAVNSCAASLFRARRAVDAVSSQEARNCLRAVLRRMDAELPNVRVLAELGCSLEHGGPRDGAAVQRVRAQLQDAVHRYALFAEELLAVVEDLVNEPDLERTREHVDALRRQFPLLRPMSEIVAGARRPALAPG</sequence>
<comment type="caution">
    <text evidence="3">The sequence shown here is derived from an EMBL/GenBank/DDBJ whole genome shotgun (WGS) entry which is preliminary data.</text>
</comment>
<proteinExistence type="predicted"/>
<feature type="region of interest" description="Disordered" evidence="1">
    <location>
        <begin position="35"/>
        <end position="73"/>
    </location>
</feature>
<evidence type="ECO:0000256" key="2">
    <source>
        <dbReference type="SAM" id="Phobius"/>
    </source>
</evidence>
<evidence type="ECO:0000313" key="3">
    <source>
        <dbReference type="EMBL" id="MBE9374907.1"/>
    </source>
</evidence>
<keyword evidence="2" id="KW-0812">Transmembrane</keyword>
<feature type="transmembrane region" description="Helical" evidence="2">
    <location>
        <begin position="6"/>
        <end position="27"/>
    </location>
</feature>
<accession>A0A929BCB4</accession>
<dbReference type="EMBL" id="JADEYC010000016">
    <property type="protein sequence ID" value="MBE9374907.1"/>
    <property type="molecule type" value="Genomic_DNA"/>
</dbReference>
<dbReference type="AlphaFoldDB" id="A0A929BCB4"/>
<keyword evidence="2" id="KW-0472">Membrane</keyword>
<dbReference type="RefSeq" id="WP_193928359.1">
    <property type="nucleotide sequence ID" value="NZ_JADEYC010000016.1"/>
</dbReference>
<name>A0A929BCB4_9PSEU</name>
<reference evidence="3" key="1">
    <citation type="submission" date="2020-10" db="EMBL/GenBank/DDBJ databases">
        <title>Diversity and distribution of actinomycetes associated with coral in the coast of Hainan.</title>
        <authorList>
            <person name="Li F."/>
        </authorList>
    </citation>
    <scope>NUCLEOTIDE SEQUENCE</scope>
    <source>
        <strain evidence="3">HNM0983</strain>
    </source>
</reference>
<feature type="compositionally biased region" description="Pro residues" evidence="1">
    <location>
        <begin position="62"/>
        <end position="71"/>
    </location>
</feature>
<organism evidence="3 4">
    <name type="scientific">Saccharopolyspora montiporae</name>
    <dbReference type="NCBI Taxonomy" id="2781240"/>
    <lineage>
        <taxon>Bacteria</taxon>
        <taxon>Bacillati</taxon>
        <taxon>Actinomycetota</taxon>
        <taxon>Actinomycetes</taxon>
        <taxon>Pseudonocardiales</taxon>
        <taxon>Pseudonocardiaceae</taxon>
        <taxon>Saccharopolyspora</taxon>
    </lineage>
</organism>
<protein>
    <submittedName>
        <fullName evidence="3">Uncharacterized protein</fullName>
    </submittedName>
</protein>
<dbReference type="Proteomes" id="UP000598360">
    <property type="component" value="Unassembled WGS sequence"/>
</dbReference>
<gene>
    <name evidence="3" type="ORF">IQ251_10675</name>
</gene>